<dbReference type="PANTHER" id="PTHR43081">
    <property type="entry name" value="ADENYLATE CYCLASE, TERMINAL-DIFFERENTIATION SPECIFIC-RELATED"/>
    <property type="match status" value="1"/>
</dbReference>
<dbReference type="InterPro" id="IPR001054">
    <property type="entry name" value="A/G_cyclase"/>
</dbReference>
<keyword evidence="4" id="KW-1185">Reference proteome</keyword>
<reference evidence="3 4" key="1">
    <citation type="submission" date="2016-10" db="EMBL/GenBank/DDBJ databases">
        <authorList>
            <person name="de Groot N.N."/>
        </authorList>
    </citation>
    <scope>NUCLEOTIDE SEQUENCE [LARGE SCALE GENOMIC DNA]</scope>
    <source>
        <strain evidence="3 4">DSM 29340</strain>
    </source>
</reference>
<dbReference type="SUPFAM" id="SSF55073">
    <property type="entry name" value="Nucleotide cyclase"/>
    <property type="match status" value="1"/>
</dbReference>
<dbReference type="InterPro" id="IPR029787">
    <property type="entry name" value="Nucleotide_cyclase"/>
</dbReference>
<dbReference type="Gene3D" id="3.30.70.1230">
    <property type="entry name" value="Nucleotide cyclase"/>
    <property type="match status" value="1"/>
</dbReference>
<dbReference type="Pfam" id="PF04248">
    <property type="entry name" value="NTP_transf_9"/>
    <property type="match status" value="1"/>
</dbReference>
<dbReference type="PANTHER" id="PTHR43081:SF11">
    <property type="entry name" value="BLR2264 PROTEIN"/>
    <property type="match status" value="1"/>
</dbReference>
<dbReference type="InterPro" id="IPR007361">
    <property type="entry name" value="DUF427"/>
</dbReference>
<dbReference type="GO" id="GO:0004016">
    <property type="term" value="F:adenylate cyclase activity"/>
    <property type="evidence" value="ECO:0007669"/>
    <property type="project" value="UniProtKB-ARBA"/>
</dbReference>
<feature type="domain" description="Guanylate cyclase" evidence="2">
    <location>
        <begin position="341"/>
        <end position="470"/>
    </location>
</feature>
<dbReference type="Gene3D" id="2.170.150.40">
    <property type="entry name" value="Domain of unknown function (DUF427)"/>
    <property type="match status" value="1"/>
</dbReference>
<dbReference type="PROSITE" id="PS50125">
    <property type="entry name" value="GUANYLATE_CYCLASE_2"/>
    <property type="match status" value="1"/>
</dbReference>
<dbReference type="SMART" id="SM00044">
    <property type="entry name" value="CYCc"/>
    <property type="match status" value="1"/>
</dbReference>
<dbReference type="Proteomes" id="UP000199379">
    <property type="component" value="Unassembled WGS sequence"/>
</dbReference>
<name>A0A1H6XXE1_9RHOB</name>
<gene>
    <name evidence="3" type="ORF">SAMN05444007_104152</name>
</gene>
<evidence type="ECO:0000259" key="2">
    <source>
        <dbReference type="PROSITE" id="PS50125"/>
    </source>
</evidence>
<dbReference type="EMBL" id="FNYD01000004">
    <property type="protein sequence ID" value="SEJ31447.1"/>
    <property type="molecule type" value="Genomic_DNA"/>
</dbReference>
<feature type="region of interest" description="Disordered" evidence="1">
    <location>
        <begin position="519"/>
        <end position="539"/>
    </location>
</feature>
<evidence type="ECO:0000256" key="1">
    <source>
        <dbReference type="SAM" id="MobiDB-lite"/>
    </source>
</evidence>
<dbReference type="AlphaFoldDB" id="A0A1H6XXE1"/>
<dbReference type="InterPro" id="IPR050697">
    <property type="entry name" value="Adenylyl/Guanylyl_Cyclase_3/4"/>
</dbReference>
<evidence type="ECO:0000313" key="3">
    <source>
        <dbReference type="EMBL" id="SEJ31447.1"/>
    </source>
</evidence>
<dbReference type="RefSeq" id="WP_092364795.1">
    <property type="nucleotide sequence ID" value="NZ_BMGV01000004.1"/>
</dbReference>
<organism evidence="3 4">
    <name type="scientific">Cribrihabitans marinus</name>
    <dbReference type="NCBI Taxonomy" id="1227549"/>
    <lineage>
        <taxon>Bacteria</taxon>
        <taxon>Pseudomonadati</taxon>
        <taxon>Pseudomonadota</taxon>
        <taxon>Alphaproteobacteria</taxon>
        <taxon>Rhodobacterales</taxon>
        <taxon>Paracoccaceae</taxon>
        <taxon>Cribrihabitans</taxon>
    </lineage>
</organism>
<proteinExistence type="predicted"/>
<dbReference type="GO" id="GO:0035556">
    <property type="term" value="P:intracellular signal transduction"/>
    <property type="evidence" value="ECO:0007669"/>
    <property type="project" value="InterPro"/>
</dbReference>
<dbReference type="OrthoDB" id="4565346at2"/>
<protein>
    <submittedName>
        <fullName evidence="3">Adenylate/guanylate cyclase</fullName>
    </submittedName>
</protein>
<evidence type="ECO:0000313" key="4">
    <source>
        <dbReference type="Proteomes" id="UP000199379"/>
    </source>
</evidence>
<dbReference type="GO" id="GO:0006171">
    <property type="term" value="P:cAMP biosynthetic process"/>
    <property type="evidence" value="ECO:0007669"/>
    <property type="project" value="TreeGrafter"/>
</dbReference>
<dbReference type="Pfam" id="PF00211">
    <property type="entry name" value="Guanylate_cyc"/>
    <property type="match status" value="1"/>
</dbReference>
<dbReference type="STRING" id="1227549.SAMN05444007_104152"/>
<sequence>MLQVPEGRPQGYGIEIRPLPEEVRIWRGGVLLAQSRAAKVMYETRLAPTVYVPRADIRVPLGRPTELQTFCPFKGTARYFDLRIGSERFANAAWAYDDALPESAGIQGHVGFMPDAGIRVDLGRNILRPPDDGNISGPLVDWLMRGASAQTTPEDFTRELARKLTESGLSLSRLSVLIWSLHPLIAGKHHIWDRESDEISTFAPSYEIHDHPSFRDSPLRHVSNGRGGVRQRIDAAHPENSFPIIEDLRSKGATDYVAMPLPFSDGRINVLTLTSDAPGGFTTAQLGLVFEVSSAVARAYEVFVQRETAQVLLETYVGKRSGARVLGGEIRRGDGDEIDAAIMFCDLRRSTLLEERLGRAAFIALLNRFFETVSDIVQENGGEVLKFIGDAVLAVFPAEQDSGTACRAAARSALEITARLDEMRGDDPEFDGDCSIGLSFGRVTYGNVGSRERLDFTVIGQAANVAARLGDYGKRNSHRIVASADVLPETASSMPLGPVQLRNVTHPVQAHAVVPPALEPSDHLAGLDQDPSAAVPSEV</sequence>
<accession>A0A1H6XXE1</accession>
<dbReference type="CDD" id="cd07302">
    <property type="entry name" value="CHD"/>
    <property type="match status" value="1"/>
</dbReference>
<dbReference type="InterPro" id="IPR038694">
    <property type="entry name" value="DUF427_sf"/>
</dbReference>